<evidence type="ECO:0000313" key="1">
    <source>
        <dbReference type="EMBL" id="RHZ54781.1"/>
    </source>
</evidence>
<dbReference type="Proteomes" id="UP000266861">
    <property type="component" value="Unassembled WGS sequence"/>
</dbReference>
<name>A0A397GUS6_9GLOM</name>
<organism evidence="1 2">
    <name type="scientific">Diversispora epigaea</name>
    <dbReference type="NCBI Taxonomy" id="1348612"/>
    <lineage>
        <taxon>Eukaryota</taxon>
        <taxon>Fungi</taxon>
        <taxon>Fungi incertae sedis</taxon>
        <taxon>Mucoromycota</taxon>
        <taxon>Glomeromycotina</taxon>
        <taxon>Glomeromycetes</taxon>
        <taxon>Diversisporales</taxon>
        <taxon>Diversisporaceae</taxon>
        <taxon>Diversispora</taxon>
    </lineage>
</organism>
<dbReference type="EMBL" id="PQFF01000374">
    <property type="protein sequence ID" value="RHZ54781.1"/>
    <property type="molecule type" value="Genomic_DNA"/>
</dbReference>
<protein>
    <submittedName>
        <fullName evidence="1">Uncharacterized protein</fullName>
    </submittedName>
</protein>
<keyword evidence="2" id="KW-1185">Reference proteome</keyword>
<proteinExistence type="predicted"/>
<comment type="caution">
    <text evidence="1">The sequence shown here is derived from an EMBL/GenBank/DDBJ whole genome shotgun (WGS) entry which is preliminary data.</text>
</comment>
<dbReference type="AlphaFoldDB" id="A0A397GUS6"/>
<reference evidence="1 2" key="1">
    <citation type="submission" date="2018-08" db="EMBL/GenBank/DDBJ databases">
        <title>Genome and evolution of the arbuscular mycorrhizal fungus Diversispora epigaea (formerly Glomus versiforme) and its bacterial endosymbionts.</title>
        <authorList>
            <person name="Sun X."/>
            <person name="Fei Z."/>
            <person name="Harrison M."/>
        </authorList>
    </citation>
    <scope>NUCLEOTIDE SEQUENCE [LARGE SCALE GENOMIC DNA]</scope>
    <source>
        <strain evidence="1 2">IT104</strain>
    </source>
</reference>
<accession>A0A397GUS6</accession>
<gene>
    <name evidence="1" type="ORF">Glove_423g53</name>
</gene>
<sequence length="105" mass="12420">MRSRKFLKDPVSRESQEKIIPKCALIDGIIDIQLVKNISPAKMILYLQSIIISEPYEECKWDEFENKEFSNKKFSLCEFQFHNNEINNKLQRRGKMVTSPNLLLK</sequence>
<evidence type="ECO:0000313" key="2">
    <source>
        <dbReference type="Proteomes" id="UP000266861"/>
    </source>
</evidence>